<evidence type="ECO:0000259" key="8">
    <source>
        <dbReference type="Pfam" id="PF00266"/>
    </source>
</evidence>
<comment type="similarity">
    <text evidence="2">Belongs to the class-V pyridoxal-phosphate-dependent aminotransferase family.</text>
</comment>
<comment type="cofactor">
    <cofactor evidence="1 7">
        <name>pyridoxal 5'-phosphate</name>
        <dbReference type="ChEBI" id="CHEBI:597326"/>
    </cofactor>
</comment>
<dbReference type="PANTHER" id="PTHR21152:SF24">
    <property type="entry name" value="ALANINE--GLYOXYLATE AMINOTRANSFERASE 1"/>
    <property type="match status" value="1"/>
</dbReference>
<dbReference type="GO" id="GO:0004760">
    <property type="term" value="F:L-serine-pyruvate transaminase activity"/>
    <property type="evidence" value="ECO:0007669"/>
    <property type="project" value="TreeGrafter"/>
</dbReference>
<feature type="domain" description="Aminotransferase class V" evidence="8">
    <location>
        <begin position="28"/>
        <end position="305"/>
    </location>
</feature>
<evidence type="ECO:0000313" key="9">
    <source>
        <dbReference type="EMBL" id="ETW94293.1"/>
    </source>
</evidence>
<dbReference type="Gene3D" id="3.90.1150.10">
    <property type="entry name" value="Aspartate Aminotransferase, domain 1"/>
    <property type="match status" value="1"/>
</dbReference>
<feature type="modified residue" description="N6-(pyridoxal phosphate)lysine" evidence="7">
    <location>
        <position position="184"/>
    </location>
</feature>
<dbReference type="PATRIC" id="fig|1429439.4.peg.8236"/>
<evidence type="ECO:0000256" key="2">
    <source>
        <dbReference type="ARBA" id="ARBA00009236"/>
    </source>
</evidence>
<keyword evidence="5 7" id="KW-0663">Pyridoxal phosphate</keyword>
<dbReference type="Gene3D" id="3.40.640.10">
    <property type="entry name" value="Type I PLP-dependent aspartate aminotransferase-like (Major domain)"/>
    <property type="match status" value="1"/>
</dbReference>
<keyword evidence="3" id="KW-0032">Aminotransferase</keyword>
<dbReference type="InterPro" id="IPR015424">
    <property type="entry name" value="PyrdxlP-dep_Trfase"/>
</dbReference>
<evidence type="ECO:0000313" key="10">
    <source>
        <dbReference type="Proteomes" id="UP000019140"/>
    </source>
</evidence>
<dbReference type="InterPro" id="IPR000192">
    <property type="entry name" value="Aminotrans_V_dom"/>
</dbReference>
<sequence length="391" mass="42229">LMCPGPNEIADRVIRAMMRPATCPIVGEFPEFYEQTMDLLAEVFQTRNEVIPLPGSGRSGLEGALTSVLEPGDRSLTIVNGMFGETAIRIANAVGGKAEGLAMPWGEPIDLQAFKQKLSSGSYKLVTMVHNETSTGALYDAAEVSQLAHEHGALFLLDAISSLAGADLPTDAWDVDLVVGCNHKAIGAPIGHAYVSVSERAWEVMAKRQQPCGSVFSNLLHWKPQPNEEPDAVRSMTRSQGVFTAVHLIYALNEALKMILEEGLEARFARHRLNAAAFRAGIHALGLETLAHPDVVSPTVTCVKLPEGITSVEFLKHFSEDHGLLTLRGLGDFNMNAVRIGHMGVTATPRNILHALHAFDLILKRLGHAHTCGAGVARASEIYAETDEHRA</sequence>
<dbReference type="PANTHER" id="PTHR21152">
    <property type="entry name" value="AMINOTRANSFERASE CLASS V"/>
    <property type="match status" value="1"/>
</dbReference>
<name>W4L8B1_9BACT</name>
<dbReference type="PIRSF" id="PIRSF000524">
    <property type="entry name" value="SPT"/>
    <property type="match status" value="1"/>
</dbReference>
<evidence type="ECO:0000256" key="5">
    <source>
        <dbReference type="ARBA" id="ARBA00022898"/>
    </source>
</evidence>
<protein>
    <recommendedName>
        <fullName evidence="8">Aminotransferase class V domain-containing protein</fullName>
    </recommendedName>
</protein>
<evidence type="ECO:0000256" key="6">
    <source>
        <dbReference type="PIRSR" id="PIRSR000524-1"/>
    </source>
</evidence>
<evidence type="ECO:0000256" key="7">
    <source>
        <dbReference type="PIRSR" id="PIRSR000524-50"/>
    </source>
</evidence>
<feature type="non-terminal residue" evidence="9">
    <location>
        <position position="1"/>
    </location>
</feature>
<gene>
    <name evidence="9" type="ORF">ETSY2_50010</name>
</gene>
<evidence type="ECO:0000256" key="1">
    <source>
        <dbReference type="ARBA" id="ARBA00001933"/>
    </source>
</evidence>
<dbReference type="GO" id="GO:0019265">
    <property type="term" value="P:glycine biosynthetic process, by transamination of glyoxylate"/>
    <property type="evidence" value="ECO:0007669"/>
    <property type="project" value="TreeGrafter"/>
</dbReference>
<dbReference type="InterPro" id="IPR015422">
    <property type="entry name" value="PyrdxlP-dep_Trfase_small"/>
</dbReference>
<evidence type="ECO:0000256" key="3">
    <source>
        <dbReference type="ARBA" id="ARBA00022576"/>
    </source>
</evidence>
<feature type="binding site" evidence="6">
    <location>
        <position position="339"/>
    </location>
    <ligand>
        <name>substrate</name>
    </ligand>
</feature>
<dbReference type="Proteomes" id="UP000019140">
    <property type="component" value="Unassembled WGS sequence"/>
</dbReference>
<dbReference type="HOGENOM" id="CLU_704972_0_0_7"/>
<dbReference type="Pfam" id="PF00266">
    <property type="entry name" value="Aminotran_5"/>
    <property type="match status" value="1"/>
</dbReference>
<dbReference type="InterPro" id="IPR024169">
    <property type="entry name" value="SP_NH2Trfase/AEP_transaminase"/>
</dbReference>
<comment type="caution">
    <text evidence="9">The sequence shown here is derived from an EMBL/GenBank/DDBJ whole genome shotgun (WGS) entry which is preliminary data.</text>
</comment>
<accession>W4L8B1</accession>
<organism evidence="9 10">
    <name type="scientific">Candidatus Entotheonella gemina</name>
    <dbReference type="NCBI Taxonomy" id="1429439"/>
    <lineage>
        <taxon>Bacteria</taxon>
        <taxon>Pseudomonadati</taxon>
        <taxon>Nitrospinota/Tectimicrobiota group</taxon>
        <taxon>Candidatus Tectimicrobiota</taxon>
        <taxon>Candidatus Entotheonellia</taxon>
        <taxon>Candidatus Entotheonellales</taxon>
        <taxon>Candidatus Entotheonellaceae</taxon>
        <taxon>Candidatus Entotheonella</taxon>
    </lineage>
</organism>
<dbReference type="InterPro" id="IPR015421">
    <property type="entry name" value="PyrdxlP-dep_Trfase_major"/>
</dbReference>
<keyword evidence="10" id="KW-1185">Reference proteome</keyword>
<dbReference type="GO" id="GO:0008453">
    <property type="term" value="F:alanine-glyoxylate transaminase activity"/>
    <property type="evidence" value="ECO:0007669"/>
    <property type="project" value="TreeGrafter"/>
</dbReference>
<reference evidence="9 10" key="1">
    <citation type="journal article" date="2014" name="Nature">
        <title>An environmental bacterial taxon with a large and distinct metabolic repertoire.</title>
        <authorList>
            <person name="Wilson M.C."/>
            <person name="Mori T."/>
            <person name="Ruckert C."/>
            <person name="Uria A.R."/>
            <person name="Helf M.J."/>
            <person name="Takada K."/>
            <person name="Gernert C."/>
            <person name="Steffens U.A."/>
            <person name="Heycke N."/>
            <person name="Schmitt S."/>
            <person name="Rinke C."/>
            <person name="Helfrich E.J."/>
            <person name="Brachmann A.O."/>
            <person name="Gurgui C."/>
            <person name="Wakimoto T."/>
            <person name="Kracht M."/>
            <person name="Crusemann M."/>
            <person name="Hentschel U."/>
            <person name="Abe I."/>
            <person name="Matsunaga S."/>
            <person name="Kalinowski J."/>
            <person name="Takeyama H."/>
            <person name="Piel J."/>
        </authorList>
    </citation>
    <scope>NUCLEOTIDE SEQUENCE [LARGE SCALE GENOMIC DNA]</scope>
    <source>
        <strain evidence="10">TSY2</strain>
    </source>
</reference>
<dbReference type="EMBL" id="AZHX01002490">
    <property type="protein sequence ID" value="ETW94293.1"/>
    <property type="molecule type" value="Genomic_DNA"/>
</dbReference>
<proteinExistence type="inferred from homology"/>
<dbReference type="AlphaFoldDB" id="W4L8B1"/>
<evidence type="ECO:0000256" key="4">
    <source>
        <dbReference type="ARBA" id="ARBA00022679"/>
    </source>
</evidence>
<keyword evidence="4" id="KW-0808">Transferase</keyword>
<dbReference type="SUPFAM" id="SSF53383">
    <property type="entry name" value="PLP-dependent transferases"/>
    <property type="match status" value="1"/>
</dbReference>